<organism evidence="1 2">
    <name type="scientific">Helicobacter zhangjianzhongii</name>
    <dbReference type="NCBI Taxonomy" id="2974574"/>
    <lineage>
        <taxon>Bacteria</taxon>
        <taxon>Pseudomonadati</taxon>
        <taxon>Campylobacterota</taxon>
        <taxon>Epsilonproteobacteria</taxon>
        <taxon>Campylobacterales</taxon>
        <taxon>Helicobacteraceae</taxon>
        <taxon>Helicobacter</taxon>
    </lineage>
</organism>
<name>A0ACC6FRF6_9HELI</name>
<evidence type="ECO:0000313" key="1">
    <source>
        <dbReference type="EMBL" id="MDL0081859.1"/>
    </source>
</evidence>
<protein>
    <submittedName>
        <fullName evidence="1">Glycosyltransferase family 8 protein</fullName>
    </submittedName>
</protein>
<dbReference type="EMBL" id="JANURN010000003">
    <property type="protein sequence ID" value="MDL0081859.1"/>
    <property type="molecule type" value="Genomic_DNA"/>
</dbReference>
<gene>
    <name evidence="1" type="ORF">NYG90_04070</name>
</gene>
<comment type="caution">
    <text evidence="1">The sequence shown here is derived from an EMBL/GenBank/DDBJ whole genome shotgun (WGS) entry which is preliminary data.</text>
</comment>
<keyword evidence="2" id="KW-1185">Reference proteome</keyword>
<dbReference type="Proteomes" id="UP001173802">
    <property type="component" value="Unassembled WGS sequence"/>
</dbReference>
<evidence type="ECO:0000313" key="2">
    <source>
        <dbReference type="Proteomes" id="UP001173802"/>
    </source>
</evidence>
<reference evidence="1 2" key="1">
    <citation type="journal article" date="2023" name="Microorganisms">
        <title>Isolation and Genomic Characteristics of Cat-Borne Campylobacter felis sp. nov. and Sheep-Borne Campylobacter ovis sp. nov.</title>
        <authorList>
            <person name="Wang H."/>
            <person name="Li Y."/>
            <person name="Gu Y."/>
            <person name="Zhou G."/>
            <person name="Chen X."/>
            <person name="Zhang X."/>
            <person name="Shao Z."/>
            <person name="Zhang J."/>
            <person name="Zhang M."/>
        </authorList>
    </citation>
    <scope>NUCLEOTIDE SEQUENCE [LARGE SCALE GENOMIC DNA]</scope>
    <source>
        <strain evidence="1 2">XJK30-2</strain>
    </source>
</reference>
<proteinExistence type="predicted"/>
<sequence>MKPSLESTFENAQNVSELQAAKVDSKEKMDCHATASAAARNDSTQNAYTSISTACNGDENSLCEKVDSTNAQEISKVDSRNAQNLHKQADSTFCHRHDFRKEVVAIHKGVKADSRSDDCASAEFVDSKETSATPKRYPLFSKETSRCSFSKETAFCDDKQPNDSKNCGGALRALGQFGGGSYLSGNDCPQTAPIASNCSPKAELIAPKFHIFFNASTPYLKYLSVLLHSIVAHANAADSTPFSFHILLDSRGFDEYSPQELAKLPALESLLNSVHSCAIITHDCAALLDTLPVEVNPSRVIYSRLFLARFVDLCVEKCLYLDVDMLALGDIREIFANDLQDSIIAVARDVVSTQAPLPAKDRSKAPYVFGKKHCYFNSGMMLVNLPKWRACKIEQQALAFLQAYSPIYFDQDVLNAIISDQITLLDICWNFQMQFYNQYRFYEYRIAQGLSRTNPLAQSFHNRKLIHYVCEPKPWDSPYLALDSTHLPMFGYERAIWWDLARKTKPFAKELIELESSFASTVLEGYAHALSKDLQAMQLRVDKIIALLKNPLGFVYRACKARFTQ</sequence>
<accession>A0ACC6FRF6</accession>